<organism evidence="1 2">
    <name type="scientific">Crenobacter oryzisoli</name>
    <dbReference type="NCBI Taxonomy" id="3056844"/>
    <lineage>
        <taxon>Bacteria</taxon>
        <taxon>Pseudomonadati</taxon>
        <taxon>Pseudomonadota</taxon>
        <taxon>Betaproteobacteria</taxon>
        <taxon>Neisseriales</taxon>
        <taxon>Neisseriaceae</taxon>
        <taxon>Crenobacter</taxon>
    </lineage>
</organism>
<dbReference type="SUPFAM" id="SSF140736">
    <property type="entry name" value="Rv1873-like"/>
    <property type="match status" value="1"/>
</dbReference>
<dbReference type="EMBL" id="JAUEDK010000020">
    <property type="protein sequence ID" value="MDN0075694.1"/>
    <property type="molecule type" value="Genomic_DNA"/>
</dbReference>
<dbReference type="Proteomes" id="UP001168540">
    <property type="component" value="Unassembled WGS sequence"/>
</dbReference>
<protein>
    <submittedName>
        <fullName evidence="1">DUF1810 domain-containing protein</fullName>
    </submittedName>
</protein>
<dbReference type="InterPro" id="IPR036287">
    <property type="entry name" value="Rv1873-like_sf"/>
</dbReference>
<sequence>MNDAYNLQRFIDAQAGIYESVLSELRAGRKRGHWIWYIFPQIDGLGSSAMSLEYAIKSQGEAKAYLEHPLLGERLRECTQLVLNLEGLTAQQIFSYPDTLKFRSCMTLFDRTACDSTIFRDALVKYFGGEPDPLTLDLLQKKAD</sequence>
<gene>
    <name evidence="1" type="ORF">QU481_12415</name>
</gene>
<proteinExistence type="predicted"/>
<dbReference type="PIRSF" id="PIRSF008546">
    <property type="entry name" value="UCP008546"/>
    <property type="match status" value="1"/>
</dbReference>
<name>A0ABT7XPG6_9NEIS</name>
<reference evidence="1" key="1">
    <citation type="submission" date="2023-06" db="EMBL/GenBank/DDBJ databases">
        <authorList>
            <person name="Zhang S."/>
        </authorList>
    </citation>
    <scope>NUCLEOTIDE SEQUENCE</scope>
    <source>
        <strain evidence="1">SG2303</strain>
    </source>
</reference>
<dbReference type="Gene3D" id="1.25.40.380">
    <property type="entry name" value="Protein of unknown function DUF1810"/>
    <property type="match status" value="1"/>
</dbReference>
<keyword evidence="2" id="KW-1185">Reference proteome</keyword>
<comment type="caution">
    <text evidence="1">The sequence shown here is derived from an EMBL/GenBank/DDBJ whole genome shotgun (WGS) entry which is preliminary data.</text>
</comment>
<evidence type="ECO:0000313" key="1">
    <source>
        <dbReference type="EMBL" id="MDN0075694.1"/>
    </source>
</evidence>
<evidence type="ECO:0000313" key="2">
    <source>
        <dbReference type="Proteomes" id="UP001168540"/>
    </source>
</evidence>
<accession>A0ABT7XPG6</accession>
<dbReference type="Pfam" id="PF08837">
    <property type="entry name" value="DUF1810"/>
    <property type="match status" value="1"/>
</dbReference>
<dbReference type="InterPro" id="IPR014937">
    <property type="entry name" value="DUF1810"/>
</dbReference>
<dbReference type="RefSeq" id="WP_289830334.1">
    <property type="nucleotide sequence ID" value="NZ_JAUEDK010000020.1"/>
</dbReference>